<feature type="region of interest" description="Disordered" evidence="1">
    <location>
        <begin position="43"/>
        <end position="69"/>
    </location>
</feature>
<evidence type="ECO:0000256" key="1">
    <source>
        <dbReference type="SAM" id="MobiDB-lite"/>
    </source>
</evidence>
<reference evidence="2 3" key="1">
    <citation type="submission" date="2022-12" db="EMBL/GenBank/DDBJ databases">
        <title>Chromosome-scale assembly of the Ensete ventricosum genome.</title>
        <authorList>
            <person name="Dussert Y."/>
            <person name="Stocks J."/>
            <person name="Wendawek A."/>
            <person name="Woldeyes F."/>
            <person name="Nichols R.A."/>
            <person name="Borrell J.S."/>
        </authorList>
    </citation>
    <scope>NUCLEOTIDE SEQUENCE [LARGE SCALE GENOMIC DNA]</scope>
    <source>
        <strain evidence="3">cv. Maze</strain>
        <tissue evidence="2">Seeds</tissue>
    </source>
</reference>
<proteinExistence type="predicted"/>
<organism evidence="2 3">
    <name type="scientific">Ensete ventricosum</name>
    <name type="common">Abyssinian banana</name>
    <name type="synonym">Musa ensete</name>
    <dbReference type="NCBI Taxonomy" id="4639"/>
    <lineage>
        <taxon>Eukaryota</taxon>
        <taxon>Viridiplantae</taxon>
        <taxon>Streptophyta</taxon>
        <taxon>Embryophyta</taxon>
        <taxon>Tracheophyta</taxon>
        <taxon>Spermatophyta</taxon>
        <taxon>Magnoliopsida</taxon>
        <taxon>Liliopsida</taxon>
        <taxon>Zingiberales</taxon>
        <taxon>Musaceae</taxon>
        <taxon>Ensete</taxon>
    </lineage>
</organism>
<dbReference type="Proteomes" id="UP001222027">
    <property type="component" value="Unassembled WGS sequence"/>
</dbReference>
<evidence type="ECO:0000313" key="3">
    <source>
        <dbReference type="Proteomes" id="UP001222027"/>
    </source>
</evidence>
<evidence type="ECO:0000313" key="2">
    <source>
        <dbReference type="EMBL" id="KAJ8460891.1"/>
    </source>
</evidence>
<protein>
    <submittedName>
        <fullName evidence="2">Uncharacterized protein</fullName>
    </submittedName>
</protein>
<dbReference type="EMBL" id="JAQQAF010000009">
    <property type="protein sequence ID" value="KAJ8460891.1"/>
    <property type="molecule type" value="Genomic_DNA"/>
</dbReference>
<name>A0AAV8PQP9_ENSVE</name>
<feature type="compositionally biased region" description="Polar residues" evidence="1">
    <location>
        <begin position="53"/>
        <end position="65"/>
    </location>
</feature>
<gene>
    <name evidence="2" type="ORF">OPV22_033817</name>
</gene>
<keyword evidence="3" id="KW-1185">Reference proteome</keyword>
<dbReference type="AlphaFoldDB" id="A0AAV8PQP9"/>
<accession>A0AAV8PQP9</accession>
<comment type="caution">
    <text evidence="2">The sequence shown here is derived from an EMBL/GenBank/DDBJ whole genome shotgun (WGS) entry which is preliminary data.</text>
</comment>
<sequence>MMVSNEVVVMKQHNSSPSPKFLRCRGHWFLAWSFRREDDNKIPSIRQSDVHQVDNTQSRNPTSSCHRPVLPPIFDSSSHASREISVSVPERVAAIKVIIVRPFPVPSRTEARKGQSRGHEGRATLTRLKINMVYHSLPRA</sequence>